<comment type="function">
    <text evidence="1">Golgi membrane protein involved in vesicular trafficking and spindle migration.</text>
</comment>
<evidence type="ECO:0000256" key="7">
    <source>
        <dbReference type="ARBA" id="ARBA00022989"/>
    </source>
</evidence>
<feature type="transmembrane region" description="Helical" evidence="10">
    <location>
        <begin position="102"/>
        <end position="125"/>
    </location>
</feature>
<feature type="transmembrane region" description="Helical" evidence="10">
    <location>
        <begin position="222"/>
        <end position="243"/>
    </location>
</feature>
<organism evidence="12 13">
    <name type="scientific">Paxillus rubicundulus Ve08.2h10</name>
    <dbReference type="NCBI Taxonomy" id="930991"/>
    <lineage>
        <taxon>Eukaryota</taxon>
        <taxon>Fungi</taxon>
        <taxon>Dikarya</taxon>
        <taxon>Basidiomycota</taxon>
        <taxon>Agaricomycotina</taxon>
        <taxon>Agaricomycetes</taxon>
        <taxon>Agaricomycetidae</taxon>
        <taxon>Boletales</taxon>
        <taxon>Paxilineae</taxon>
        <taxon>Paxillaceae</taxon>
        <taxon>Paxillus</taxon>
    </lineage>
</organism>
<dbReference type="HOGENOM" id="CLU_041954_2_0_1"/>
<dbReference type="Proteomes" id="UP000054538">
    <property type="component" value="Unassembled WGS sequence"/>
</dbReference>
<dbReference type="EMBL" id="KN824865">
    <property type="protein sequence ID" value="KIK99254.1"/>
    <property type="molecule type" value="Genomic_DNA"/>
</dbReference>
<evidence type="ECO:0000259" key="11">
    <source>
        <dbReference type="Pfam" id="PF09335"/>
    </source>
</evidence>
<dbReference type="Pfam" id="PF09335">
    <property type="entry name" value="VTT_dom"/>
    <property type="match status" value="1"/>
</dbReference>
<reference evidence="12 13" key="1">
    <citation type="submission" date="2014-04" db="EMBL/GenBank/DDBJ databases">
        <authorList>
            <consortium name="DOE Joint Genome Institute"/>
            <person name="Kuo A."/>
            <person name="Kohler A."/>
            <person name="Jargeat P."/>
            <person name="Nagy L.G."/>
            <person name="Floudas D."/>
            <person name="Copeland A."/>
            <person name="Barry K.W."/>
            <person name="Cichocki N."/>
            <person name="Veneault-Fourrey C."/>
            <person name="LaButti K."/>
            <person name="Lindquist E.A."/>
            <person name="Lipzen A."/>
            <person name="Lundell T."/>
            <person name="Morin E."/>
            <person name="Murat C."/>
            <person name="Sun H."/>
            <person name="Tunlid A."/>
            <person name="Henrissat B."/>
            <person name="Grigoriev I.V."/>
            <person name="Hibbett D.S."/>
            <person name="Martin F."/>
            <person name="Nordberg H.P."/>
            <person name="Cantor M.N."/>
            <person name="Hua S.X."/>
        </authorList>
    </citation>
    <scope>NUCLEOTIDE SEQUENCE [LARGE SCALE GENOMIC DNA]</scope>
    <source>
        <strain evidence="12 13">Ve08.2h10</strain>
    </source>
</reference>
<feature type="transmembrane region" description="Helical" evidence="10">
    <location>
        <begin position="23"/>
        <end position="46"/>
    </location>
</feature>
<evidence type="ECO:0000256" key="1">
    <source>
        <dbReference type="ARBA" id="ARBA00002978"/>
    </source>
</evidence>
<keyword evidence="9 10" id="KW-0472">Membrane</keyword>
<evidence type="ECO:0000256" key="2">
    <source>
        <dbReference type="ARBA" id="ARBA00004653"/>
    </source>
</evidence>
<feature type="transmembrane region" description="Helical" evidence="10">
    <location>
        <begin position="146"/>
        <end position="167"/>
    </location>
</feature>
<dbReference type="InParanoid" id="A0A0D0E9A7"/>
<sequence>MFPKIHLHKFISWASSRYQKLSLFGKTAVCSILLFYACLITFIVLVTPSRIAQFMYDLAQGIRRIPYGSLILMAVVVLTSFPPFIGYTTLMNLCGFTYGMQGFIPAAISTICGSTVVFVVLRFLFSNRLRKWTATNEKWQVLEAVIRAKGLPLIILIRVSSFPPWVYSNSLFASIESVSLIQFVFATLFVLPRVLVYVFVGSRIATLSDGEQRGHMATSTKIINGLLIVGGIVTSIIASSLVYCFMQDEIKMLHRSSPANNELAAEALEDAEQGAPLLAQHPLGT</sequence>
<evidence type="ECO:0000256" key="10">
    <source>
        <dbReference type="SAM" id="Phobius"/>
    </source>
</evidence>
<dbReference type="GO" id="GO:0000022">
    <property type="term" value="P:mitotic spindle elongation"/>
    <property type="evidence" value="ECO:0007669"/>
    <property type="project" value="TreeGrafter"/>
</dbReference>
<dbReference type="OrthoDB" id="166803at2759"/>
<evidence type="ECO:0000256" key="4">
    <source>
        <dbReference type="ARBA" id="ARBA00013533"/>
    </source>
</evidence>
<reference evidence="13" key="2">
    <citation type="submission" date="2015-01" db="EMBL/GenBank/DDBJ databases">
        <title>Evolutionary Origins and Diversification of the Mycorrhizal Mutualists.</title>
        <authorList>
            <consortium name="DOE Joint Genome Institute"/>
            <consortium name="Mycorrhizal Genomics Consortium"/>
            <person name="Kohler A."/>
            <person name="Kuo A."/>
            <person name="Nagy L.G."/>
            <person name="Floudas D."/>
            <person name="Copeland A."/>
            <person name="Barry K.W."/>
            <person name="Cichocki N."/>
            <person name="Veneault-Fourrey C."/>
            <person name="LaButti K."/>
            <person name="Lindquist E.A."/>
            <person name="Lipzen A."/>
            <person name="Lundell T."/>
            <person name="Morin E."/>
            <person name="Murat C."/>
            <person name="Riley R."/>
            <person name="Ohm R."/>
            <person name="Sun H."/>
            <person name="Tunlid A."/>
            <person name="Henrissat B."/>
            <person name="Grigoriev I.V."/>
            <person name="Hibbett D.S."/>
            <person name="Martin F."/>
        </authorList>
    </citation>
    <scope>NUCLEOTIDE SEQUENCE [LARGE SCALE GENOMIC DNA]</scope>
    <source>
        <strain evidence="13">Ve08.2h10</strain>
    </source>
</reference>
<dbReference type="InterPro" id="IPR032816">
    <property type="entry name" value="VTT_dom"/>
</dbReference>
<dbReference type="PANTHER" id="PTHR47549:SF1">
    <property type="entry name" value="GOLGI APPARATUS MEMBRANE PROTEIN TVP38"/>
    <property type="match status" value="1"/>
</dbReference>
<evidence type="ECO:0000313" key="12">
    <source>
        <dbReference type="EMBL" id="KIK99254.1"/>
    </source>
</evidence>
<dbReference type="STRING" id="930991.A0A0D0E9A7"/>
<evidence type="ECO:0000313" key="13">
    <source>
        <dbReference type="Proteomes" id="UP000054538"/>
    </source>
</evidence>
<comment type="subcellular location">
    <subcellularLocation>
        <location evidence="2">Golgi apparatus membrane</location>
        <topology evidence="2">Multi-pass membrane protein</topology>
    </subcellularLocation>
</comment>
<feature type="domain" description="VTT" evidence="11">
    <location>
        <begin position="87"/>
        <end position="202"/>
    </location>
</feature>
<evidence type="ECO:0000256" key="3">
    <source>
        <dbReference type="ARBA" id="ARBA00008640"/>
    </source>
</evidence>
<name>A0A0D0E9A7_9AGAM</name>
<evidence type="ECO:0000256" key="8">
    <source>
        <dbReference type="ARBA" id="ARBA00023034"/>
    </source>
</evidence>
<dbReference type="GO" id="GO:0016192">
    <property type="term" value="P:vesicle-mediated transport"/>
    <property type="evidence" value="ECO:0007669"/>
    <property type="project" value="TreeGrafter"/>
</dbReference>
<dbReference type="InterPro" id="IPR051076">
    <property type="entry name" value="Golgi_membrane_TVP38/TMEM64"/>
</dbReference>
<keyword evidence="6 10" id="KW-0812">Transmembrane</keyword>
<evidence type="ECO:0000256" key="5">
    <source>
        <dbReference type="ARBA" id="ARBA00020673"/>
    </source>
</evidence>
<dbReference type="GO" id="GO:0000139">
    <property type="term" value="C:Golgi membrane"/>
    <property type="evidence" value="ECO:0007669"/>
    <property type="project" value="UniProtKB-SubCell"/>
</dbReference>
<evidence type="ECO:0000256" key="9">
    <source>
        <dbReference type="ARBA" id="ARBA00023136"/>
    </source>
</evidence>
<evidence type="ECO:0000256" key="6">
    <source>
        <dbReference type="ARBA" id="ARBA00022692"/>
    </source>
</evidence>
<keyword evidence="8" id="KW-0333">Golgi apparatus</keyword>
<keyword evidence="7 10" id="KW-1133">Transmembrane helix</keyword>
<feature type="transmembrane region" description="Helical" evidence="10">
    <location>
        <begin position="67"/>
        <end position="90"/>
    </location>
</feature>
<gene>
    <name evidence="12" type="ORF">PAXRUDRAFT_822947</name>
</gene>
<protein>
    <recommendedName>
        <fullName evidence="4">Golgi apparatus membrane protein TVP38</fullName>
    </recommendedName>
    <alternativeName>
        <fullName evidence="5">Golgi apparatus membrane protein tvp38</fullName>
    </alternativeName>
</protein>
<proteinExistence type="inferred from homology"/>
<feature type="transmembrane region" description="Helical" evidence="10">
    <location>
        <begin position="179"/>
        <end position="201"/>
    </location>
</feature>
<dbReference type="PANTHER" id="PTHR47549">
    <property type="entry name" value="GOLGI APPARATUS MEMBRANE PROTEIN TVP38-RELATED"/>
    <property type="match status" value="1"/>
</dbReference>
<comment type="similarity">
    <text evidence="3">Belongs to the TVP38/TMEM64 family.</text>
</comment>
<dbReference type="AlphaFoldDB" id="A0A0D0E9A7"/>
<keyword evidence="13" id="KW-1185">Reference proteome</keyword>
<accession>A0A0D0E9A7</accession>